<dbReference type="PANTHER" id="PTHR43236">
    <property type="entry name" value="ANTITOXIN HIGA1"/>
    <property type="match status" value="1"/>
</dbReference>
<feature type="domain" description="IrrE N-terminal-like" evidence="1">
    <location>
        <begin position="26"/>
        <end position="165"/>
    </location>
</feature>
<evidence type="ECO:0000313" key="2">
    <source>
        <dbReference type="EMBL" id="MQO55464.1"/>
    </source>
</evidence>
<name>A0A6A7VL22_9BACT</name>
<dbReference type="PANTHER" id="PTHR43236:SF1">
    <property type="entry name" value="BLL7220 PROTEIN"/>
    <property type="match status" value="1"/>
</dbReference>
<dbReference type="EMBL" id="VZAZ01000030">
    <property type="protein sequence ID" value="MQO55464.1"/>
    <property type="molecule type" value="Genomic_DNA"/>
</dbReference>
<sequence>MNKSSQVIIENIVSFYPIPIPLMEIAEDEGIRVIFDDYGTNTFDGMTWYEAEQEMFYMHINTARNNGKNNTKGRFTLAHELGHYFIDHHRRALQNGIMSPHIHRYEPFGKNEDWLIEREADEFAANLLMPTTQFKSDFAGKVLSGELVKSVADKYNVSFSACALRYLKFNIIPIMLVFSQNGKVKWQMRSADFPFYRLKYGKDKVPENTVMGDYFFKHDSSCCYQNEIVYAGDCFDTYSEEQNDMEFYEYCMGYNEYAFSMLWEK</sequence>
<organism evidence="2 3">
    <name type="scientific">Segatella copri</name>
    <dbReference type="NCBI Taxonomy" id="165179"/>
    <lineage>
        <taxon>Bacteria</taxon>
        <taxon>Pseudomonadati</taxon>
        <taxon>Bacteroidota</taxon>
        <taxon>Bacteroidia</taxon>
        <taxon>Bacteroidales</taxon>
        <taxon>Prevotellaceae</taxon>
        <taxon>Segatella</taxon>
    </lineage>
</organism>
<accession>A0A6A7VL22</accession>
<dbReference type="InterPro" id="IPR052345">
    <property type="entry name" value="Rad_response_metalloprotease"/>
</dbReference>
<evidence type="ECO:0000259" key="1">
    <source>
        <dbReference type="Pfam" id="PF06114"/>
    </source>
</evidence>
<evidence type="ECO:0000313" key="3">
    <source>
        <dbReference type="Proteomes" id="UP000358159"/>
    </source>
</evidence>
<dbReference type="SUPFAM" id="SSF55486">
    <property type="entry name" value="Metalloproteases ('zincins'), catalytic domain"/>
    <property type="match status" value="1"/>
</dbReference>
<dbReference type="Gene3D" id="1.10.10.2910">
    <property type="match status" value="1"/>
</dbReference>
<dbReference type="AlphaFoldDB" id="A0A6A7VL22"/>
<reference evidence="2 3" key="1">
    <citation type="submission" date="2019-09" db="EMBL/GenBank/DDBJ databases">
        <title>Distinct polysaccharide growth profiles of human intestinal Prevotella copri isolates.</title>
        <authorList>
            <person name="Fehlner-Peach H."/>
            <person name="Magnabosco C."/>
            <person name="Raghavan V."/>
            <person name="Scher J.U."/>
            <person name="Tett A."/>
            <person name="Cox L.M."/>
            <person name="Gottsegen C."/>
            <person name="Watters A."/>
            <person name="Wiltshire- Gordon J.D."/>
            <person name="Segata N."/>
            <person name="Bonneau R."/>
            <person name="Littman D.R."/>
        </authorList>
    </citation>
    <scope>NUCLEOTIDE SEQUENCE [LARGE SCALE GENOMIC DNA]</scope>
    <source>
        <strain evidence="2 3">BVe41219</strain>
    </source>
</reference>
<protein>
    <submittedName>
        <fullName evidence="2">ImmA/IrrE family metallo-endopeptidase</fullName>
    </submittedName>
</protein>
<comment type="caution">
    <text evidence="2">The sequence shown here is derived from an EMBL/GenBank/DDBJ whole genome shotgun (WGS) entry which is preliminary data.</text>
</comment>
<dbReference type="Proteomes" id="UP000358159">
    <property type="component" value="Unassembled WGS sequence"/>
</dbReference>
<gene>
    <name evidence="2" type="ORF">F7D42_07025</name>
</gene>
<proteinExistence type="predicted"/>
<dbReference type="RefSeq" id="WP_153094022.1">
    <property type="nucleotide sequence ID" value="NZ_VZAK01000083.1"/>
</dbReference>
<dbReference type="Pfam" id="PF06114">
    <property type="entry name" value="Peptidase_M78"/>
    <property type="match status" value="1"/>
</dbReference>
<dbReference type="InterPro" id="IPR010359">
    <property type="entry name" value="IrrE_HExxH"/>
</dbReference>